<keyword evidence="2" id="KW-1185">Reference proteome</keyword>
<evidence type="ECO:0000313" key="2">
    <source>
        <dbReference type="Proteomes" id="UP000627166"/>
    </source>
</evidence>
<gene>
    <name evidence="1" type="ORF">H9637_07405</name>
</gene>
<dbReference type="RefSeq" id="WP_191739844.1">
    <property type="nucleotide sequence ID" value="NZ_JACSQB010000052.1"/>
</dbReference>
<dbReference type="EMBL" id="JACSQB010000052">
    <property type="protein sequence ID" value="MBD8046868.1"/>
    <property type="molecule type" value="Genomic_DNA"/>
</dbReference>
<evidence type="ECO:0000313" key="1">
    <source>
        <dbReference type="EMBL" id="MBD8046868.1"/>
    </source>
</evidence>
<proteinExistence type="predicted"/>
<name>A0ABR8YS82_9CLOT</name>
<organism evidence="1 2">
    <name type="scientific">Clostridium faecium</name>
    <dbReference type="NCBI Taxonomy" id="2762223"/>
    <lineage>
        <taxon>Bacteria</taxon>
        <taxon>Bacillati</taxon>
        <taxon>Bacillota</taxon>
        <taxon>Clostridia</taxon>
        <taxon>Eubacteriales</taxon>
        <taxon>Clostridiaceae</taxon>
        <taxon>Clostridium</taxon>
    </lineage>
</organism>
<accession>A0ABR8YS82</accession>
<reference evidence="1 2" key="1">
    <citation type="submission" date="2020-08" db="EMBL/GenBank/DDBJ databases">
        <title>A Genomic Blueprint of the Chicken Gut Microbiome.</title>
        <authorList>
            <person name="Gilroy R."/>
            <person name="Ravi A."/>
            <person name="Getino M."/>
            <person name="Pursley I."/>
            <person name="Horton D.L."/>
            <person name="Alikhan N.-F."/>
            <person name="Baker D."/>
            <person name="Gharbi K."/>
            <person name="Hall N."/>
            <person name="Watson M."/>
            <person name="Adriaenssens E.M."/>
            <person name="Foster-Nyarko E."/>
            <person name="Jarju S."/>
            <person name="Secka A."/>
            <person name="Antonio M."/>
            <person name="Oren A."/>
            <person name="Chaudhuri R."/>
            <person name="La Ragione R.M."/>
            <person name="Hildebrand F."/>
            <person name="Pallen M.J."/>
        </authorList>
    </citation>
    <scope>NUCLEOTIDE SEQUENCE [LARGE SCALE GENOMIC DNA]</scope>
    <source>
        <strain evidence="1 2">N37</strain>
    </source>
</reference>
<sequence length="302" mass="35012">MFKYDKDTKDLYNKISVDNSINIDSNHHQKYIINMKNSYLNKSGEIIKWQKLSTEYERVISEEIYNFCALTNINIKKSLFESNKVKKMNWHFGEGHTIPYFLYSANTPSKKKAISNKEVWMKIKDQVEKFTKSFCSFPKLPSSYLYIMQLYDMIAFENFASYFTSVNLSNDNIGKYIEVKTLTSAVANMGLGLYSSNSLFRNGEFKVEFLGYTVYKDKSCAILNYICDKSSVKIEDTNNGQLREGNSYYSGTVLLDTNSFVPLKGSMIENYIAKQNNHNINVRREIVMDICEETKVSDKNEI</sequence>
<dbReference type="Proteomes" id="UP000627166">
    <property type="component" value="Unassembled WGS sequence"/>
</dbReference>
<comment type="caution">
    <text evidence="1">The sequence shown here is derived from an EMBL/GenBank/DDBJ whole genome shotgun (WGS) entry which is preliminary data.</text>
</comment>
<protein>
    <submittedName>
        <fullName evidence="1">Uncharacterized protein</fullName>
    </submittedName>
</protein>